<protein>
    <submittedName>
        <fullName evidence="5">Dna-invertase/recombinase protein</fullName>
    </submittedName>
</protein>
<evidence type="ECO:0000313" key="5">
    <source>
        <dbReference type="EMBL" id="CEJ16383.1"/>
    </source>
</evidence>
<evidence type="ECO:0000256" key="1">
    <source>
        <dbReference type="ARBA" id="ARBA00022908"/>
    </source>
</evidence>
<evidence type="ECO:0000259" key="4">
    <source>
        <dbReference type="PROSITE" id="PS51736"/>
    </source>
</evidence>
<keyword evidence="3" id="KW-0233">DNA recombination</keyword>
<evidence type="ECO:0000256" key="2">
    <source>
        <dbReference type="ARBA" id="ARBA00023125"/>
    </source>
</evidence>
<proteinExistence type="predicted"/>
<keyword evidence="6" id="KW-1185">Reference proteome</keyword>
<dbReference type="AlphaFoldDB" id="A0A7U7PQ08"/>
<dbReference type="InterPro" id="IPR006119">
    <property type="entry name" value="Resolv_N"/>
</dbReference>
<keyword evidence="2" id="KW-0238">DNA-binding</keyword>
<dbReference type="Gene3D" id="3.40.50.1390">
    <property type="entry name" value="Resolvase, N-terminal catalytic domain"/>
    <property type="match status" value="1"/>
</dbReference>
<dbReference type="PROSITE" id="PS51736">
    <property type="entry name" value="RECOMBINASES_3"/>
    <property type="match status" value="1"/>
</dbReference>
<dbReference type="CDD" id="cd03768">
    <property type="entry name" value="SR_ResInv"/>
    <property type="match status" value="1"/>
</dbReference>
<dbReference type="GO" id="GO:0003677">
    <property type="term" value="F:DNA binding"/>
    <property type="evidence" value="ECO:0007669"/>
    <property type="project" value="UniProtKB-KW"/>
</dbReference>
<dbReference type="PROSITE" id="PS00398">
    <property type="entry name" value="RECOMBINASES_2"/>
    <property type="match status" value="1"/>
</dbReference>
<evidence type="ECO:0000313" key="6">
    <source>
        <dbReference type="Proteomes" id="UP000053470"/>
    </source>
</evidence>
<accession>A0A7U7PQ08</accession>
<name>A0A7U7PQ08_RALSL</name>
<evidence type="ECO:0000256" key="3">
    <source>
        <dbReference type="ARBA" id="ARBA00023172"/>
    </source>
</evidence>
<dbReference type="PANTHER" id="PTHR30461:SF2">
    <property type="entry name" value="SERINE RECOMBINASE PINE-RELATED"/>
    <property type="match status" value="1"/>
</dbReference>
<dbReference type="GO" id="GO:0015074">
    <property type="term" value="P:DNA integration"/>
    <property type="evidence" value="ECO:0007669"/>
    <property type="project" value="UniProtKB-KW"/>
</dbReference>
<dbReference type="Proteomes" id="UP000053470">
    <property type="component" value="Unassembled WGS sequence"/>
</dbReference>
<sequence>MLRILKHGDQVVVYKLDRIARSLKDLLRIIERIEEKGAQFRSLTESLDTTTPAGRMLFHMVGAFAEFERELIRERTRAGMAAAVQRGVKLGRHYALSPEDEAEALRLWFAGQMTKTAIARQFGTHISSIRRAIKRHQERQQPSLLDAA</sequence>
<dbReference type="SMART" id="SM00857">
    <property type="entry name" value="Resolvase"/>
    <property type="match status" value="1"/>
</dbReference>
<reference evidence="5" key="2">
    <citation type="submission" date="2022-04" db="EMBL/GenBank/DDBJ databases">
        <title>Genomic draft of R. solanacearum strain IPO1609, a phylotype IIB1/biovar 2/race 3 strain isolated from potato in Europe.</title>
        <authorList>
            <person name="Boucher C."/>
            <person name="Carrere S."/>
            <person name="Dossat C."/>
            <person name="Elbaz M."/>
            <person name="Genin S."/>
            <person name="Gouzy J."/>
            <person name="Prior P."/>
            <person name="Segurens B."/>
            <person name="Wincker P."/>
        </authorList>
    </citation>
    <scope>NUCLEOTIDE SEQUENCE</scope>
    <source>
        <strain evidence="5">IPO1609</strain>
    </source>
</reference>
<dbReference type="PANTHER" id="PTHR30461">
    <property type="entry name" value="DNA-INVERTASE FROM LAMBDOID PROPHAGE"/>
    <property type="match status" value="1"/>
</dbReference>
<dbReference type="Pfam" id="PF00239">
    <property type="entry name" value="Resolvase"/>
    <property type="match status" value="1"/>
</dbReference>
<dbReference type="EMBL" id="LN651273">
    <property type="protein sequence ID" value="CEJ16383.1"/>
    <property type="molecule type" value="Genomic_DNA"/>
</dbReference>
<dbReference type="SUPFAM" id="SSF53041">
    <property type="entry name" value="Resolvase-like"/>
    <property type="match status" value="1"/>
</dbReference>
<dbReference type="InterPro" id="IPR050639">
    <property type="entry name" value="SSR_resolvase"/>
</dbReference>
<dbReference type="GO" id="GO:0000150">
    <property type="term" value="F:DNA strand exchange activity"/>
    <property type="evidence" value="ECO:0007669"/>
    <property type="project" value="InterPro"/>
</dbReference>
<dbReference type="InterPro" id="IPR006118">
    <property type="entry name" value="Recombinase_CS"/>
</dbReference>
<reference evidence="5" key="1">
    <citation type="submission" date="2014-11" db="EMBL/GenBank/DDBJ databases">
        <authorList>
            <person name="Genoscope - CEA"/>
        </authorList>
    </citation>
    <scope>NUCLEOTIDE SEQUENCE</scope>
    <source>
        <strain evidence="5">IPO1609</strain>
    </source>
</reference>
<dbReference type="InterPro" id="IPR036162">
    <property type="entry name" value="Resolvase-like_N_sf"/>
</dbReference>
<gene>
    <name evidence="5" type="ORF">RSIPO_04529</name>
</gene>
<feature type="domain" description="Resolvase/invertase-type recombinase catalytic" evidence="4">
    <location>
        <begin position="1"/>
        <end position="87"/>
    </location>
</feature>
<dbReference type="Gene3D" id="1.10.10.60">
    <property type="entry name" value="Homeodomain-like"/>
    <property type="match status" value="1"/>
</dbReference>
<organism evidence="5 6">
    <name type="scientific">Ralstonia solanacearum IPO1609</name>
    <dbReference type="NCBI Taxonomy" id="564066"/>
    <lineage>
        <taxon>Bacteria</taxon>
        <taxon>Pseudomonadati</taxon>
        <taxon>Pseudomonadota</taxon>
        <taxon>Betaproteobacteria</taxon>
        <taxon>Burkholderiales</taxon>
        <taxon>Burkholderiaceae</taxon>
        <taxon>Ralstonia</taxon>
        <taxon>Ralstonia solanacearum species complex</taxon>
    </lineage>
</organism>
<keyword evidence="1" id="KW-0229">DNA integration</keyword>